<dbReference type="Proteomes" id="UP000078200">
    <property type="component" value="Unassembled WGS sequence"/>
</dbReference>
<keyword evidence="2" id="KW-1185">Reference proteome</keyword>
<proteinExistence type="predicted"/>
<dbReference type="VEuPathDB" id="VectorBase:GAUT026450"/>
<protein>
    <submittedName>
        <fullName evidence="1">Uncharacterized protein</fullName>
    </submittedName>
</protein>
<reference evidence="1" key="1">
    <citation type="submission" date="2020-05" db="UniProtKB">
        <authorList>
            <consortium name="EnsemblMetazoa"/>
        </authorList>
    </citation>
    <scope>IDENTIFICATION</scope>
    <source>
        <strain evidence="1">TTRI</strain>
    </source>
</reference>
<sequence length="152" mass="17539">MAIDYLPARNASTGTEGRQLTTQLGIPLLILKCKHSKMRNSMGPYIHTVDEHTVLINISITKTNQAKPIIELNESTIFNWKLINCFVEFYLTDLISPKDVTSQWVYELKKLLIDPKTLHSVNYTSHFPVLMEAFRPCCCRSTLRFNFNKPYT</sequence>
<dbReference type="AlphaFoldDB" id="A0A1A9V5A6"/>
<organism evidence="1 2">
    <name type="scientific">Glossina austeni</name>
    <name type="common">Savannah tsetse fly</name>
    <dbReference type="NCBI Taxonomy" id="7395"/>
    <lineage>
        <taxon>Eukaryota</taxon>
        <taxon>Metazoa</taxon>
        <taxon>Ecdysozoa</taxon>
        <taxon>Arthropoda</taxon>
        <taxon>Hexapoda</taxon>
        <taxon>Insecta</taxon>
        <taxon>Pterygota</taxon>
        <taxon>Neoptera</taxon>
        <taxon>Endopterygota</taxon>
        <taxon>Diptera</taxon>
        <taxon>Brachycera</taxon>
        <taxon>Muscomorpha</taxon>
        <taxon>Hippoboscoidea</taxon>
        <taxon>Glossinidae</taxon>
        <taxon>Glossina</taxon>
    </lineage>
</organism>
<evidence type="ECO:0000313" key="2">
    <source>
        <dbReference type="Proteomes" id="UP000078200"/>
    </source>
</evidence>
<name>A0A1A9V5A6_GLOAU</name>
<dbReference type="EnsemblMetazoa" id="GAUT026450-RA">
    <property type="protein sequence ID" value="GAUT026450-PA"/>
    <property type="gene ID" value="GAUT026450"/>
</dbReference>
<evidence type="ECO:0000313" key="1">
    <source>
        <dbReference type="EnsemblMetazoa" id="GAUT026450-PA"/>
    </source>
</evidence>
<accession>A0A1A9V5A6</accession>